<dbReference type="FunFam" id="2.60.120.260:FF:000027">
    <property type="entry name" value="Beta-glucuronidase"/>
    <property type="match status" value="1"/>
</dbReference>
<name>A0A2G8JZ04_STIJA</name>
<feature type="domain" description="Glycoside hydrolase family 2 catalytic" evidence="4">
    <location>
        <begin position="408"/>
        <end position="711"/>
    </location>
</feature>
<dbReference type="InterPro" id="IPR023230">
    <property type="entry name" value="Glyco_hydro_2_CS"/>
</dbReference>
<dbReference type="AlphaFoldDB" id="A0A2G8JZ04"/>
<dbReference type="PANTHER" id="PTHR10066">
    <property type="entry name" value="BETA-GLUCURONIDASE"/>
    <property type="match status" value="1"/>
</dbReference>
<comment type="similarity">
    <text evidence="1">Belongs to the glycosyl hydrolase 2 family.</text>
</comment>
<dbReference type="PRINTS" id="PR00132">
    <property type="entry name" value="GLHYDRLASE2"/>
</dbReference>
<protein>
    <submittedName>
        <fullName evidence="6">Putative beta-glucuronidase</fullName>
    </submittedName>
</protein>
<dbReference type="FunFam" id="3.20.20.80:FF:000029">
    <property type="entry name" value="Beta-glucuronidase"/>
    <property type="match status" value="1"/>
</dbReference>
<dbReference type="GO" id="GO:0004566">
    <property type="term" value="F:beta-glucuronidase activity"/>
    <property type="evidence" value="ECO:0007669"/>
    <property type="project" value="TreeGrafter"/>
</dbReference>
<comment type="caution">
    <text evidence="6">The sequence shown here is derived from an EMBL/GenBank/DDBJ whole genome shotgun (WGS) entry which is preliminary data.</text>
</comment>
<keyword evidence="3" id="KW-0326">Glycosidase</keyword>
<dbReference type="SUPFAM" id="SSF51445">
    <property type="entry name" value="(Trans)glycosidases"/>
    <property type="match status" value="1"/>
</dbReference>
<evidence type="ECO:0000256" key="2">
    <source>
        <dbReference type="ARBA" id="ARBA00022801"/>
    </source>
</evidence>
<dbReference type="InterPro" id="IPR006103">
    <property type="entry name" value="Glyco_hydro_2_cat"/>
</dbReference>
<organism evidence="6 7">
    <name type="scientific">Stichopus japonicus</name>
    <name type="common">Sea cucumber</name>
    <dbReference type="NCBI Taxonomy" id="307972"/>
    <lineage>
        <taxon>Eukaryota</taxon>
        <taxon>Metazoa</taxon>
        <taxon>Echinodermata</taxon>
        <taxon>Eleutherozoa</taxon>
        <taxon>Echinozoa</taxon>
        <taxon>Holothuroidea</taxon>
        <taxon>Aspidochirotacea</taxon>
        <taxon>Aspidochirotida</taxon>
        <taxon>Stichopodidae</taxon>
        <taxon>Apostichopus</taxon>
    </lineage>
</organism>
<dbReference type="PROSITE" id="PS00719">
    <property type="entry name" value="GLYCOSYL_HYDROL_F2_1"/>
    <property type="match status" value="1"/>
</dbReference>
<dbReference type="GO" id="GO:0030246">
    <property type="term" value="F:carbohydrate binding"/>
    <property type="evidence" value="ECO:0007669"/>
    <property type="project" value="TreeGrafter"/>
</dbReference>
<dbReference type="Pfam" id="PF02837">
    <property type="entry name" value="Glyco_hydro_2_N"/>
    <property type="match status" value="1"/>
</dbReference>
<evidence type="ECO:0000259" key="4">
    <source>
        <dbReference type="Pfam" id="PF02836"/>
    </source>
</evidence>
<dbReference type="GO" id="GO:0019391">
    <property type="term" value="P:glucuronoside catabolic process"/>
    <property type="evidence" value="ECO:0007669"/>
    <property type="project" value="TreeGrafter"/>
</dbReference>
<dbReference type="Pfam" id="PF02836">
    <property type="entry name" value="Glyco_hydro_2_C"/>
    <property type="match status" value="1"/>
</dbReference>
<feature type="domain" description="Glycosyl hydrolases family 2 sugar binding" evidence="5">
    <location>
        <begin position="142"/>
        <end position="267"/>
    </location>
</feature>
<dbReference type="GO" id="GO:0005615">
    <property type="term" value="C:extracellular space"/>
    <property type="evidence" value="ECO:0007669"/>
    <property type="project" value="TreeGrafter"/>
</dbReference>
<dbReference type="Gene3D" id="2.60.40.10">
    <property type="entry name" value="Immunoglobulins"/>
    <property type="match status" value="1"/>
</dbReference>
<evidence type="ECO:0000313" key="7">
    <source>
        <dbReference type="Proteomes" id="UP000230750"/>
    </source>
</evidence>
<dbReference type="InterPro" id="IPR017853">
    <property type="entry name" value="GH"/>
</dbReference>
<dbReference type="STRING" id="307972.A0A2G8JZ04"/>
<keyword evidence="2" id="KW-0378">Hydrolase</keyword>
<accession>A0A2G8JZ04</accession>
<dbReference type="InterPro" id="IPR023232">
    <property type="entry name" value="Glyco_hydro_2_AS"/>
</dbReference>
<dbReference type="InterPro" id="IPR006104">
    <property type="entry name" value="Glyco_hydro_2_N"/>
</dbReference>
<keyword evidence="7" id="KW-1185">Reference proteome</keyword>
<dbReference type="GO" id="GO:0005975">
    <property type="term" value="P:carbohydrate metabolic process"/>
    <property type="evidence" value="ECO:0007669"/>
    <property type="project" value="InterPro"/>
</dbReference>
<dbReference type="InterPro" id="IPR036156">
    <property type="entry name" value="Beta-gal/glucu_dom_sf"/>
</dbReference>
<evidence type="ECO:0000313" key="6">
    <source>
        <dbReference type="EMBL" id="PIK40972.1"/>
    </source>
</evidence>
<dbReference type="Gene3D" id="3.20.20.80">
    <property type="entry name" value="Glycosidases"/>
    <property type="match status" value="1"/>
</dbReference>
<gene>
    <name evidence="6" type="ORF">BSL78_22185</name>
</gene>
<dbReference type="Gene3D" id="2.60.120.260">
    <property type="entry name" value="Galactose-binding domain-like"/>
    <property type="match status" value="1"/>
</dbReference>
<dbReference type="EMBL" id="MRZV01001066">
    <property type="protein sequence ID" value="PIK40972.1"/>
    <property type="molecule type" value="Genomic_DNA"/>
</dbReference>
<reference evidence="6 7" key="1">
    <citation type="journal article" date="2017" name="PLoS Biol.">
        <title>The sea cucumber genome provides insights into morphological evolution and visceral regeneration.</title>
        <authorList>
            <person name="Zhang X."/>
            <person name="Sun L."/>
            <person name="Yuan J."/>
            <person name="Sun Y."/>
            <person name="Gao Y."/>
            <person name="Zhang L."/>
            <person name="Li S."/>
            <person name="Dai H."/>
            <person name="Hamel J.F."/>
            <person name="Liu C."/>
            <person name="Yu Y."/>
            <person name="Liu S."/>
            <person name="Lin W."/>
            <person name="Guo K."/>
            <person name="Jin S."/>
            <person name="Xu P."/>
            <person name="Storey K.B."/>
            <person name="Huan P."/>
            <person name="Zhang T."/>
            <person name="Zhou Y."/>
            <person name="Zhang J."/>
            <person name="Lin C."/>
            <person name="Li X."/>
            <person name="Xing L."/>
            <person name="Huo D."/>
            <person name="Sun M."/>
            <person name="Wang L."/>
            <person name="Mercier A."/>
            <person name="Li F."/>
            <person name="Yang H."/>
            <person name="Xiang J."/>
        </authorList>
    </citation>
    <scope>NUCLEOTIDE SEQUENCE [LARGE SCALE GENOMIC DNA]</scope>
    <source>
        <strain evidence="6">Shaxun</strain>
        <tissue evidence="6">Muscle</tissue>
    </source>
</reference>
<evidence type="ECO:0000256" key="3">
    <source>
        <dbReference type="ARBA" id="ARBA00023295"/>
    </source>
</evidence>
<dbReference type="InterPro" id="IPR006101">
    <property type="entry name" value="Glyco_hydro_2"/>
</dbReference>
<dbReference type="PROSITE" id="PS00608">
    <property type="entry name" value="GLYCOSYL_HYDROL_F2_2"/>
    <property type="match status" value="1"/>
</dbReference>
<dbReference type="InterPro" id="IPR008979">
    <property type="entry name" value="Galactose-bd-like_sf"/>
</dbReference>
<evidence type="ECO:0000256" key="1">
    <source>
        <dbReference type="ARBA" id="ARBA00007401"/>
    </source>
</evidence>
<dbReference type="OrthoDB" id="408532at2759"/>
<dbReference type="SUPFAM" id="SSF49303">
    <property type="entry name" value="beta-Galactosidase/glucuronidase domain"/>
    <property type="match status" value="1"/>
</dbReference>
<dbReference type="Proteomes" id="UP000230750">
    <property type="component" value="Unassembled WGS sequence"/>
</dbReference>
<evidence type="ECO:0000259" key="5">
    <source>
        <dbReference type="Pfam" id="PF02837"/>
    </source>
</evidence>
<dbReference type="SUPFAM" id="SSF49785">
    <property type="entry name" value="Galactose-binding domain-like"/>
    <property type="match status" value="1"/>
</dbReference>
<sequence length="724" mass="82822">MLKYRAPVCNMMYTVTMKAYMTWSLQCIDLEQSDSLHGLKMLFHCLLVHLVIVCTTLHICASFQDSPKHNGQIDKSRGMLYPRSSESRTVFELGGVWNFRADMSTSKDAGMTEEWYLQPLAMTGPVIDMPVPASFNDITQEESLRSFIGWVWYDKEFYLPFRISDDTRIVLRVESAQYYAKVWVNGQEAFSHVGGHLPFEGEVSKYLSSGKLNRVTIAVNNTLLPTTLPPGDLDYDEQLPNPWIQNYGFDFFNYAGIHRPVKLYTTPASYIEIDSCDNQLFRNDRQPSEQGANRVIDCPKLRDLIVAVALKQGVHLVPQAIISTVCEQNGYVQYEVKVKGKEKAISVKLKDKNGTLVNITDVLKGVLSIPNVNLWWPYTMNTSAGYRYTLEVHYGDDIYRLPVGVRTVHIDGTKFLINKESFYFHGVNKHEDYDVRGKGLDMPLIIKDFNLLRWLGANSFRTSHYPYAEEIMDKCDEYGIVVIDECPGVGIEKASYMSNESLSHHRDVMFELVRRDKNRPSVVMWSVANEPNSGIPEAGPYFKGVIDYTRSLDKRPLTFAHSSSKGGSTPQEDLVMGYVDVMCLNRYQAWYMDSGILTSIAPKLTSFIKLWGNFYHRPMIISEYGAGAVDGFHTDPPLMYTEDYQVQLFKEHFKVFNAMKPDMLTGELVWNFADFMTKQEPQRALGNRKGLFTRQRQPKAVAHILRARYLELTESMSCFADFIM</sequence>
<dbReference type="PANTHER" id="PTHR10066:SF67">
    <property type="entry name" value="BETA-GLUCURONIDASE"/>
    <property type="match status" value="1"/>
</dbReference>
<dbReference type="InterPro" id="IPR013783">
    <property type="entry name" value="Ig-like_fold"/>
</dbReference>
<proteinExistence type="inferred from homology"/>